<feature type="compositionally biased region" description="Acidic residues" evidence="2">
    <location>
        <begin position="75"/>
        <end position="91"/>
    </location>
</feature>
<dbReference type="STRING" id="1348662.CARG_02035"/>
<keyword evidence="1" id="KW-0175">Coiled coil</keyword>
<protein>
    <submittedName>
        <fullName evidence="3">Uncharacterized protein</fullName>
    </submittedName>
</protein>
<dbReference type="KEGG" id="caz:CARG_02035"/>
<organism evidence="3 4">
    <name type="scientific">Corynebacterium argentoratense DSM 44202</name>
    <dbReference type="NCBI Taxonomy" id="1348662"/>
    <lineage>
        <taxon>Bacteria</taxon>
        <taxon>Bacillati</taxon>
        <taxon>Actinomycetota</taxon>
        <taxon>Actinomycetes</taxon>
        <taxon>Mycobacteriales</taxon>
        <taxon>Corynebacteriaceae</taxon>
        <taxon>Corynebacterium</taxon>
    </lineage>
</organism>
<name>U3GX67_9CORY</name>
<dbReference type="AlphaFoldDB" id="U3GX67"/>
<evidence type="ECO:0000313" key="4">
    <source>
        <dbReference type="Proteomes" id="UP000016943"/>
    </source>
</evidence>
<feature type="compositionally biased region" description="Basic and acidic residues" evidence="2">
    <location>
        <begin position="120"/>
        <end position="130"/>
    </location>
</feature>
<dbReference type="eggNOG" id="ENOG5031WRI">
    <property type="taxonomic scope" value="Bacteria"/>
</dbReference>
<keyword evidence="4" id="KW-1185">Reference proteome</keyword>
<accession>U3GX67</accession>
<gene>
    <name evidence="3" type="ORF">CARG_02035</name>
</gene>
<reference evidence="3 4" key="1">
    <citation type="journal article" date="2013" name="Genome Announc.">
        <title>Whole-Genome Sequence of the Clinical Strain Corynebacterium argentoratense DSM 44202, Isolated from a Human Throat Specimen.</title>
        <authorList>
            <person name="Bomholt C."/>
            <person name="Glaub A."/>
            <person name="Gravermann K."/>
            <person name="Albersmeier A."/>
            <person name="Brinkrolf K."/>
            <person name="Ruckert C."/>
            <person name="Tauch A."/>
        </authorList>
    </citation>
    <scope>NUCLEOTIDE SEQUENCE [LARGE SCALE GENOMIC DNA]</scope>
    <source>
        <strain evidence="3">DSM 44202</strain>
    </source>
</reference>
<evidence type="ECO:0000256" key="1">
    <source>
        <dbReference type="SAM" id="Coils"/>
    </source>
</evidence>
<proteinExistence type="predicted"/>
<sequence length="130" mass="14449">MQALAERLANQEKVKAATQRAFIAQTELEAVRARFAAALQELDQLGEAHTWLRESFGLTASELRQLLALDTDSIHDEDDAEDQLDGDEDTTTSDINENAEGEGNRDDQELDGENSPAPGNDERRDKHDKN</sequence>
<feature type="region of interest" description="Disordered" evidence="2">
    <location>
        <begin position="74"/>
        <end position="130"/>
    </location>
</feature>
<evidence type="ECO:0000256" key="2">
    <source>
        <dbReference type="SAM" id="MobiDB-lite"/>
    </source>
</evidence>
<dbReference type="PATRIC" id="fig|1348662.3.peg.402"/>
<feature type="coiled-coil region" evidence="1">
    <location>
        <begin position="1"/>
        <end position="48"/>
    </location>
</feature>
<dbReference type="Proteomes" id="UP000016943">
    <property type="component" value="Chromosome"/>
</dbReference>
<dbReference type="EMBL" id="CP006365">
    <property type="protein sequence ID" value="AGU14576.1"/>
    <property type="molecule type" value="Genomic_DNA"/>
</dbReference>
<evidence type="ECO:0000313" key="3">
    <source>
        <dbReference type="EMBL" id="AGU14576.1"/>
    </source>
</evidence>
<dbReference type="HOGENOM" id="CLU_1934514_0_0_11"/>